<evidence type="ECO:0000256" key="7">
    <source>
        <dbReference type="ARBA" id="ARBA00022833"/>
    </source>
</evidence>
<dbReference type="SUPFAM" id="SSF50156">
    <property type="entry name" value="PDZ domain-like"/>
    <property type="match status" value="1"/>
</dbReference>
<keyword evidence="10 11" id="KW-0472">Membrane</keyword>
<keyword evidence="9 11" id="KW-0482">Metalloprotease</keyword>
<dbReference type="CDD" id="cd06163">
    <property type="entry name" value="S2P-M50_PDZ_RseP-like"/>
    <property type="match status" value="1"/>
</dbReference>
<evidence type="ECO:0000256" key="3">
    <source>
        <dbReference type="ARBA" id="ARBA00007931"/>
    </source>
</evidence>
<evidence type="ECO:0000313" key="13">
    <source>
        <dbReference type="EMBL" id="HDX33400.1"/>
    </source>
</evidence>
<name>A0A7C1FU83_9CHLR</name>
<dbReference type="EC" id="3.4.24.-" evidence="11"/>
<evidence type="ECO:0000256" key="10">
    <source>
        <dbReference type="ARBA" id="ARBA00023136"/>
    </source>
</evidence>
<evidence type="ECO:0000256" key="4">
    <source>
        <dbReference type="ARBA" id="ARBA00022670"/>
    </source>
</evidence>
<feature type="transmembrane region" description="Helical" evidence="11">
    <location>
        <begin position="413"/>
        <end position="432"/>
    </location>
</feature>
<evidence type="ECO:0000259" key="12">
    <source>
        <dbReference type="SMART" id="SM00228"/>
    </source>
</evidence>
<keyword evidence="4 13" id="KW-0645">Protease</keyword>
<comment type="caution">
    <text evidence="13">The sequence shown here is derived from an EMBL/GenBank/DDBJ whole genome shotgun (WGS) entry which is preliminary data.</text>
</comment>
<dbReference type="EMBL" id="DSMG01000191">
    <property type="protein sequence ID" value="HDX33400.1"/>
    <property type="molecule type" value="Genomic_DNA"/>
</dbReference>
<keyword evidence="11" id="KW-0479">Metal-binding</keyword>
<gene>
    <name evidence="13" type="primary">rseP</name>
    <name evidence="13" type="ORF">ENQ20_18240</name>
</gene>
<dbReference type="GO" id="GO:0016020">
    <property type="term" value="C:membrane"/>
    <property type="evidence" value="ECO:0007669"/>
    <property type="project" value="UniProtKB-SubCell"/>
</dbReference>
<dbReference type="InterPro" id="IPR041489">
    <property type="entry name" value="PDZ_6"/>
</dbReference>
<reference evidence="13" key="1">
    <citation type="journal article" date="2020" name="mSystems">
        <title>Genome- and Community-Level Interaction Insights into Carbon Utilization and Element Cycling Functions of Hydrothermarchaeota in Hydrothermal Sediment.</title>
        <authorList>
            <person name="Zhou Z."/>
            <person name="Liu Y."/>
            <person name="Xu W."/>
            <person name="Pan J."/>
            <person name="Luo Z.H."/>
            <person name="Li M."/>
        </authorList>
    </citation>
    <scope>NUCLEOTIDE SEQUENCE [LARGE SCALE GENOMIC DNA]</scope>
    <source>
        <strain evidence="13">SpSt-289</strain>
    </source>
</reference>
<dbReference type="GO" id="GO:0046872">
    <property type="term" value="F:metal ion binding"/>
    <property type="evidence" value="ECO:0007669"/>
    <property type="project" value="UniProtKB-KW"/>
</dbReference>
<dbReference type="InterPro" id="IPR008915">
    <property type="entry name" value="Peptidase_M50"/>
</dbReference>
<dbReference type="InterPro" id="IPR004387">
    <property type="entry name" value="Pept_M50_Zn"/>
</dbReference>
<feature type="domain" description="PDZ" evidence="12">
    <location>
        <begin position="184"/>
        <end position="269"/>
    </location>
</feature>
<accession>A0A7C1FU83</accession>
<dbReference type="Pfam" id="PF17820">
    <property type="entry name" value="PDZ_6"/>
    <property type="match status" value="1"/>
</dbReference>
<sequence>MFDLLLTIFSFIVVLGVLVFFHELGHYWVARRNGIVVEEFGIGFPPRAVKLFRYDGTDFTLNWLPFGGFARMKGEDAGDMTPGSFNAASRGARAATLFAGPAMNFLLAIVLFAASVMSGAPIPTGAPRLDAVSPAAAALGLQVGDIVLDYEGAAIRVPLFDDASLNVIGQGPTENTRQLRVWRNGMLVHLSANSLNDVWNAVRSSQYTPVLMTQITGIAEGSPAQLVGLQPGDLVYAVDGIEVTLERPLNQLVSERLGQEIVLTIVRNGQWMDIAATPRVEPPPGQGALGVQISTVNRMANMELLPALWDGVVNTVSYAMLVLQLPVLLIEGRISPEEAQVSGPVGIAQMVGGAMSATLDTGFWFPILRLSAVLSAALAITNLLPLPALDGGRLLFILIEAIRGRRISPEREGLIHMIGFALLLGLMLLITVRDLSSAQQTIDWARLMGQ</sequence>
<dbReference type="Gene3D" id="2.30.42.10">
    <property type="match status" value="1"/>
</dbReference>
<comment type="cofactor">
    <cofactor evidence="1 11">
        <name>Zn(2+)</name>
        <dbReference type="ChEBI" id="CHEBI:29105"/>
    </cofactor>
</comment>
<dbReference type="GO" id="GO:0004222">
    <property type="term" value="F:metalloendopeptidase activity"/>
    <property type="evidence" value="ECO:0007669"/>
    <property type="project" value="InterPro"/>
</dbReference>
<dbReference type="InterPro" id="IPR036034">
    <property type="entry name" value="PDZ_sf"/>
</dbReference>
<evidence type="ECO:0000256" key="1">
    <source>
        <dbReference type="ARBA" id="ARBA00001947"/>
    </source>
</evidence>
<keyword evidence="8 11" id="KW-1133">Transmembrane helix</keyword>
<evidence type="ECO:0000256" key="11">
    <source>
        <dbReference type="RuleBase" id="RU362031"/>
    </source>
</evidence>
<dbReference type="AlphaFoldDB" id="A0A7C1FU83"/>
<dbReference type="NCBIfam" id="TIGR00054">
    <property type="entry name" value="RIP metalloprotease RseP"/>
    <property type="match status" value="1"/>
</dbReference>
<organism evidence="13">
    <name type="scientific">Caldilinea aerophila</name>
    <dbReference type="NCBI Taxonomy" id="133453"/>
    <lineage>
        <taxon>Bacteria</taxon>
        <taxon>Bacillati</taxon>
        <taxon>Chloroflexota</taxon>
        <taxon>Caldilineae</taxon>
        <taxon>Caldilineales</taxon>
        <taxon>Caldilineaceae</taxon>
        <taxon>Caldilinea</taxon>
    </lineage>
</organism>
<evidence type="ECO:0000256" key="2">
    <source>
        <dbReference type="ARBA" id="ARBA00004141"/>
    </source>
</evidence>
<feature type="transmembrane region" description="Helical" evidence="11">
    <location>
        <begin position="6"/>
        <end position="24"/>
    </location>
</feature>
<feature type="transmembrane region" description="Helical" evidence="11">
    <location>
        <begin position="94"/>
        <end position="117"/>
    </location>
</feature>
<evidence type="ECO:0000256" key="9">
    <source>
        <dbReference type="ARBA" id="ARBA00023049"/>
    </source>
</evidence>
<keyword evidence="7 11" id="KW-0862">Zinc</keyword>
<comment type="similarity">
    <text evidence="3 11">Belongs to the peptidase M50B family.</text>
</comment>
<dbReference type="GO" id="GO:0006508">
    <property type="term" value="P:proteolysis"/>
    <property type="evidence" value="ECO:0007669"/>
    <property type="project" value="UniProtKB-KW"/>
</dbReference>
<evidence type="ECO:0000256" key="8">
    <source>
        <dbReference type="ARBA" id="ARBA00022989"/>
    </source>
</evidence>
<dbReference type="InterPro" id="IPR001478">
    <property type="entry name" value="PDZ"/>
</dbReference>
<comment type="subcellular location">
    <subcellularLocation>
        <location evidence="2">Membrane</location>
        <topology evidence="2">Multi-pass membrane protein</topology>
    </subcellularLocation>
</comment>
<dbReference type="Pfam" id="PF02163">
    <property type="entry name" value="Peptidase_M50"/>
    <property type="match status" value="1"/>
</dbReference>
<evidence type="ECO:0000256" key="5">
    <source>
        <dbReference type="ARBA" id="ARBA00022692"/>
    </source>
</evidence>
<dbReference type="SMART" id="SM00228">
    <property type="entry name" value="PDZ"/>
    <property type="match status" value="1"/>
</dbReference>
<dbReference type="PANTHER" id="PTHR42837:SF2">
    <property type="entry name" value="MEMBRANE METALLOPROTEASE ARASP2, CHLOROPLASTIC-RELATED"/>
    <property type="match status" value="1"/>
</dbReference>
<proteinExistence type="inferred from homology"/>
<dbReference type="PANTHER" id="PTHR42837">
    <property type="entry name" value="REGULATOR OF SIGMA-E PROTEASE RSEP"/>
    <property type="match status" value="1"/>
</dbReference>
<keyword evidence="5 11" id="KW-0812">Transmembrane</keyword>
<keyword evidence="6 11" id="KW-0378">Hydrolase</keyword>
<evidence type="ECO:0000256" key="6">
    <source>
        <dbReference type="ARBA" id="ARBA00022801"/>
    </source>
</evidence>
<protein>
    <recommendedName>
        <fullName evidence="11">Zinc metalloprotease</fullName>
        <ecNumber evidence="11">3.4.24.-</ecNumber>
    </recommendedName>
</protein>